<dbReference type="Pfam" id="PF01866">
    <property type="entry name" value="Diphthamide_syn"/>
    <property type="match status" value="1"/>
</dbReference>
<dbReference type="SFLD" id="SFLDG01121">
    <property type="entry name" value="Diphthamide_biosynthesis"/>
    <property type="match status" value="1"/>
</dbReference>
<dbReference type="NCBIfam" id="TIGR00322">
    <property type="entry name" value="diphth2_R"/>
    <property type="match status" value="1"/>
</dbReference>
<dbReference type="UniPathway" id="UPA00559"/>
<dbReference type="PANTHER" id="PTHR10762">
    <property type="entry name" value="DIPHTHAMIDE BIOSYNTHESIS PROTEIN"/>
    <property type="match status" value="1"/>
</dbReference>
<dbReference type="FunFam" id="3.40.50.11860:FF:000001">
    <property type="entry name" value="2-(3-amino-3-carboxypropyl)histidine synthase subunit 2"/>
    <property type="match status" value="1"/>
</dbReference>
<dbReference type="InterPro" id="IPR042265">
    <property type="entry name" value="DPH1/DPH2_3"/>
</dbReference>
<evidence type="ECO:0000256" key="7">
    <source>
        <dbReference type="ARBA" id="ARBA00023014"/>
    </source>
</evidence>
<dbReference type="SFLD" id="SFLDS00032">
    <property type="entry name" value="Radical_SAM_3-amino-3-carboxyp"/>
    <property type="match status" value="1"/>
</dbReference>
<keyword evidence="6" id="KW-0408">Iron</keyword>
<dbReference type="OrthoDB" id="449241at2759"/>
<gene>
    <name evidence="12" type="ORF">PACLA_8A052702</name>
</gene>
<dbReference type="GO" id="GO:0017183">
    <property type="term" value="P:protein histidyl modification to diphthamide"/>
    <property type="evidence" value="ECO:0007669"/>
    <property type="project" value="UniProtKB-UniPathway"/>
</dbReference>
<organism evidence="12 13">
    <name type="scientific">Paramuricea clavata</name>
    <name type="common">Red gorgonian</name>
    <name type="synonym">Violescent sea-whip</name>
    <dbReference type="NCBI Taxonomy" id="317549"/>
    <lineage>
        <taxon>Eukaryota</taxon>
        <taxon>Metazoa</taxon>
        <taxon>Cnidaria</taxon>
        <taxon>Anthozoa</taxon>
        <taxon>Octocorallia</taxon>
        <taxon>Malacalcyonacea</taxon>
        <taxon>Plexauridae</taxon>
        <taxon>Paramuricea</taxon>
    </lineage>
</organism>
<dbReference type="GO" id="GO:0051536">
    <property type="term" value="F:iron-sulfur cluster binding"/>
    <property type="evidence" value="ECO:0007669"/>
    <property type="project" value="UniProtKB-KW"/>
</dbReference>
<reference evidence="12" key="1">
    <citation type="submission" date="2020-04" db="EMBL/GenBank/DDBJ databases">
        <authorList>
            <person name="Alioto T."/>
            <person name="Alioto T."/>
            <person name="Gomez Garrido J."/>
        </authorList>
    </citation>
    <scope>NUCLEOTIDE SEQUENCE</scope>
    <source>
        <strain evidence="12">A484AB</strain>
    </source>
</reference>
<evidence type="ECO:0000313" key="13">
    <source>
        <dbReference type="Proteomes" id="UP001152795"/>
    </source>
</evidence>
<dbReference type="FunFam" id="3.40.50.11840:FF:000002">
    <property type="entry name" value="2-(3-amino-3-carboxypropyl)histidine synthase subunit 2"/>
    <property type="match status" value="1"/>
</dbReference>
<sequence length="471" mass="53338">MAENLVISSSQFSSNINENQFVLTSTTEEKDYLDNGELIEFYDLEKCVGCIKKCGIVSPKVALQFPDAHLCDSARVAQLVEEKINCKTYILADTSYGSCCVDEIAAEHVKADLIIHFGQACLSRTERIPVIFVFGKEKIDIDHCCQSFQNCFAEKDCKVLMIYDVVCHHAIDTIYSRLATEYKSLVLASVNCFDDFIGKKKHVKTDDAKERSVKNNVGVCSRNVSDHKACCKVTEVDKKLNDVSLNDECRTNNSQCRFGRTLRLENGCSIEDYVVFYIGKESLTLTNHMMAYNKCQFYSYNPETSVCRKETLNVNRLLMKRYYLIERAKDAQVVGILIGTLGIANYLSILNRIKKILRQCGKKYYTFVVGKINPEKLANFMEIDVFVLIACPENSLISSQDFYKPIITPFEIEIACTRAREWSGEYITDFQELLPGAACHVDIENKNTEEEEVPDISLISGQLRPVCAQKG</sequence>
<dbReference type="EMBL" id="CACRXK020002246">
    <property type="protein sequence ID" value="CAB3993366.1"/>
    <property type="molecule type" value="Genomic_DNA"/>
</dbReference>
<comment type="caution">
    <text evidence="12">The sequence shown here is derived from an EMBL/GenBank/DDBJ whole genome shotgun (WGS) entry which is preliminary data.</text>
</comment>
<feature type="domain" description="4Fe-4S ferredoxin-type" evidence="11">
    <location>
        <begin position="37"/>
        <end position="68"/>
    </location>
</feature>
<dbReference type="InterPro" id="IPR016435">
    <property type="entry name" value="DPH1/DPH2"/>
</dbReference>
<evidence type="ECO:0000256" key="2">
    <source>
        <dbReference type="ARBA" id="ARBA00005156"/>
    </source>
</evidence>
<comment type="cofactor">
    <cofactor evidence="1">
        <name>[4Fe-4S] cluster</name>
        <dbReference type="ChEBI" id="CHEBI:49883"/>
    </cofactor>
</comment>
<dbReference type="Gene3D" id="3.40.50.11840">
    <property type="entry name" value="Diphthamide synthesis DPH1/DPH2 domain 1"/>
    <property type="match status" value="1"/>
</dbReference>
<dbReference type="PANTHER" id="PTHR10762:SF2">
    <property type="entry name" value="2-(3-AMINO-3-CARBOXYPROPYL)HISTIDINE SYNTHASE SUBUNIT 2"/>
    <property type="match status" value="1"/>
</dbReference>
<keyword evidence="13" id="KW-1185">Reference proteome</keyword>
<evidence type="ECO:0000256" key="6">
    <source>
        <dbReference type="ARBA" id="ARBA00023004"/>
    </source>
</evidence>
<keyword evidence="5" id="KW-0479">Metal-binding</keyword>
<dbReference type="GO" id="GO:0090560">
    <property type="term" value="F:2-(3-amino-3-carboxypropyl)histidine synthase activity"/>
    <property type="evidence" value="ECO:0007669"/>
    <property type="project" value="InterPro"/>
</dbReference>
<evidence type="ECO:0000256" key="9">
    <source>
        <dbReference type="ARBA" id="ARBA00032791"/>
    </source>
</evidence>
<evidence type="ECO:0000256" key="1">
    <source>
        <dbReference type="ARBA" id="ARBA00001966"/>
    </source>
</evidence>
<dbReference type="Proteomes" id="UP001152795">
    <property type="component" value="Unassembled WGS sequence"/>
</dbReference>
<dbReference type="AlphaFoldDB" id="A0A6S7GU28"/>
<evidence type="ECO:0000313" key="12">
    <source>
        <dbReference type="EMBL" id="CAB3993366.1"/>
    </source>
</evidence>
<evidence type="ECO:0000259" key="11">
    <source>
        <dbReference type="PROSITE" id="PS51379"/>
    </source>
</evidence>
<evidence type="ECO:0000256" key="10">
    <source>
        <dbReference type="ARBA" id="ARBA00045159"/>
    </source>
</evidence>
<dbReference type="SFLD" id="SFLDF00408">
    <property type="entry name" value="Diphthamide_biosynthesis_famil"/>
    <property type="match status" value="1"/>
</dbReference>
<dbReference type="PROSITE" id="PS51379">
    <property type="entry name" value="4FE4S_FER_2"/>
    <property type="match status" value="1"/>
</dbReference>
<comment type="pathway">
    <text evidence="2">Protein modification; peptidyl-diphthamide biosynthesis.</text>
</comment>
<evidence type="ECO:0000256" key="3">
    <source>
        <dbReference type="ARBA" id="ARBA00006179"/>
    </source>
</evidence>
<proteinExistence type="inferred from homology"/>
<evidence type="ECO:0000256" key="8">
    <source>
        <dbReference type="ARBA" id="ARBA00032573"/>
    </source>
</evidence>
<protein>
    <recommendedName>
        <fullName evidence="4">2-(3-amino-3-carboxypropyl)histidine synthase subunit 2</fullName>
    </recommendedName>
    <alternativeName>
        <fullName evidence="8">Diphthamide biosynthesis protein 2</fullName>
    </alternativeName>
    <alternativeName>
        <fullName evidence="9">Diphtheria toxin resistance protein 2</fullName>
    </alternativeName>
</protein>
<evidence type="ECO:0000256" key="4">
    <source>
        <dbReference type="ARBA" id="ARBA00021914"/>
    </source>
</evidence>
<dbReference type="InterPro" id="IPR017896">
    <property type="entry name" value="4Fe4S_Fe-S-bd"/>
</dbReference>
<evidence type="ECO:0000256" key="5">
    <source>
        <dbReference type="ARBA" id="ARBA00022723"/>
    </source>
</evidence>
<dbReference type="Gene3D" id="3.40.50.11860">
    <property type="entry name" value="Diphthamide synthesis DPH1/DPH2 domain 3"/>
    <property type="match status" value="1"/>
</dbReference>
<name>A0A6S7GU28_PARCT</name>
<comment type="function">
    <text evidence="10">Required for the first step of diphthamide biosynthesis, a post-translational modification of histidine which occurs in elongation factor 2. DPH1 and DPH2 transfer a 3-amino-3-carboxypropyl (ACP) group from S-adenosyl-L-methionine (SAM) to a histidine residue, the reaction is assisted by a reduction system comprising DPH3 and a NADH-dependent reductase. Facilitates the reduction of the catalytic iron-sulfur cluster found in the DPH1 subunit.</text>
</comment>
<keyword evidence="7" id="KW-0411">Iron-sulfur</keyword>
<accession>A0A6S7GU28</accession>
<dbReference type="InterPro" id="IPR042263">
    <property type="entry name" value="DPH1/DPH2_1"/>
</dbReference>
<dbReference type="GO" id="GO:0046872">
    <property type="term" value="F:metal ion binding"/>
    <property type="evidence" value="ECO:0007669"/>
    <property type="project" value="UniProtKB-KW"/>
</dbReference>
<comment type="similarity">
    <text evidence="3">Belongs to the DPH1/DPH2 family. DPH2 subfamily.</text>
</comment>